<organism evidence="22 23">
    <name type="scientific">Peromyscus maniculatus bairdii</name>
    <name type="common">Prairie deer mouse</name>
    <dbReference type="NCBI Taxonomy" id="230844"/>
    <lineage>
        <taxon>Eukaryota</taxon>
        <taxon>Metazoa</taxon>
        <taxon>Chordata</taxon>
        <taxon>Craniata</taxon>
        <taxon>Vertebrata</taxon>
        <taxon>Euteleostomi</taxon>
        <taxon>Mammalia</taxon>
        <taxon>Eutheria</taxon>
        <taxon>Euarchontoglires</taxon>
        <taxon>Glires</taxon>
        <taxon>Rodentia</taxon>
        <taxon>Myomorpha</taxon>
        <taxon>Muroidea</taxon>
        <taxon>Cricetidae</taxon>
        <taxon>Neotominae</taxon>
        <taxon>Peromyscus</taxon>
    </lineage>
</organism>
<dbReference type="Pfam" id="PF00293">
    <property type="entry name" value="NUDIX"/>
    <property type="match status" value="1"/>
</dbReference>
<evidence type="ECO:0000256" key="9">
    <source>
        <dbReference type="ARBA" id="ARBA00022548"/>
    </source>
</evidence>
<evidence type="ECO:0000256" key="1">
    <source>
        <dbReference type="ARBA" id="ARBA00000374"/>
    </source>
</evidence>
<dbReference type="CDD" id="cd02885">
    <property type="entry name" value="NUDIX_IPP_Isomerase"/>
    <property type="match status" value="1"/>
</dbReference>
<evidence type="ECO:0000256" key="20">
    <source>
        <dbReference type="ARBA" id="ARBA00023235"/>
    </source>
</evidence>
<keyword evidence="10" id="KW-0479">Metal-binding</keyword>
<keyword evidence="15" id="KW-0443">Lipid metabolism</keyword>
<evidence type="ECO:0000256" key="12">
    <source>
        <dbReference type="ARBA" id="ARBA00022842"/>
    </source>
</evidence>
<proteinExistence type="inferred from homology"/>
<evidence type="ECO:0000313" key="22">
    <source>
        <dbReference type="Ensembl" id="ENSPEMP00000027114.1"/>
    </source>
</evidence>
<dbReference type="PIRSF" id="PIRSF018427">
    <property type="entry name" value="Isopntndiph_ism"/>
    <property type="match status" value="1"/>
</dbReference>
<keyword evidence="14" id="KW-0756">Sterol biosynthesis</keyword>
<keyword evidence="23" id="KW-1185">Reference proteome</keyword>
<evidence type="ECO:0000256" key="7">
    <source>
        <dbReference type="ARBA" id="ARBA00012057"/>
    </source>
</evidence>
<feature type="domain" description="Nudix hydrolase" evidence="21">
    <location>
        <begin position="49"/>
        <end position="199"/>
    </location>
</feature>
<comment type="pathway">
    <text evidence="5">Isoprenoid biosynthesis; dimethylallyl diphosphate biosynthesis; dimethylallyl diphosphate from isopentenyl diphosphate: step 1/1.</text>
</comment>
<evidence type="ECO:0000256" key="14">
    <source>
        <dbReference type="ARBA" id="ARBA00023011"/>
    </source>
</evidence>
<dbReference type="Proteomes" id="UP000694547">
    <property type="component" value="Chromosome 5"/>
</dbReference>
<evidence type="ECO:0000256" key="13">
    <source>
        <dbReference type="ARBA" id="ARBA00022955"/>
    </source>
</evidence>
<keyword evidence="13" id="KW-0752">Steroid biosynthesis</keyword>
<dbReference type="GO" id="GO:0009240">
    <property type="term" value="P:isopentenyl diphosphate biosynthetic process"/>
    <property type="evidence" value="ECO:0007669"/>
    <property type="project" value="TreeGrafter"/>
</dbReference>
<evidence type="ECO:0000256" key="3">
    <source>
        <dbReference type="ARBA" id="ARBA00003951"/>
    </source>
</evidence>
<dbReference type="PANTHER" id="PTHR10885">
    <property type="entry name" value="ISOPENTENYL-DIPHOSPHATE DELTA-ISOMERASE"/>
    <property type="match status" value="1"/>
</dbReference>
<dbReference type="AlphaFoldDB" id="A0A8C8W0G0"/>
<keyword evidence="20" id="KW-0413">Isomerase</keyword>
<keyword evidence="11" id="KW-0152">Cholesterol biosynthesis</keyword>
<dbReference type="InterPro" id="IPR015797">
    <property type="entry name" value="NUDIX_hydrolase-like_dom_sf"/>
</dbReference>
<dbReference type="GeneTree" id="ENSGT00390000008527"/>
<evidence type="ECO:0000256" key="15">
    <source>
        <dbReference type="ARBA" id="ARBA00023098"/>
    </source>
</evidence>
<name>A0A8C8W0G0_PERMB</name>
<evidence type="ECO:0000256" key="6">
    <source>
        <dbReference type="ARBA" id="ARBA00007579"/>
    </source>
</evidence>
<dbReference type="Ensembl" id="ENSPEMT00000031522.2">
    <property type="protein sequence ID" value="ENSPEMP00000027114.1"/>
    <property type="gene ID" value="ENSPEMG00000023015.2"/>
</dbReference>
<evidence type="ECO:0000256" key="17">
    <source>
        <dbReference type="ARBA" id="ARBA00023166"/>
    </source>
</evidence>
<dbReference type="EC" id="5.3.3.2" evidence="7"/>
<protein>
    <recommendedName>
        <fullName evidence="7">isopentenyl-diphosphate Delta-isomerase</fullName>
        <ecNumber evidence="7">5.3.3.2</ecNumber>
    </recommendedName>
</protein>
<dbReference type="FunFam" id="3.90.79.10:FF:000012">
    <property type="entry name" value="Isopentenyl-diphosphate Delta-isomerase 1"/>
    <property type="match status" value="1"/>
</dbReference>
<dbReference type="PROSITE" id="PS51462">
    <property type="entry name" value="NUDIX"/>
    <property type="match status" value="1"/>
</dbReference>
<dbReference type="Gene3D" id="3.90.79.10">
    <property type="entry name" value="Nucleoside Triphosphate Pyrophosphohydrolase"/>
    <property type="match status" value="1"/>
</dbReference>
<sequence>MFQASKTHLDELQLKRLEEMCIVIDKQDQIIGAETKKNCHLMENIEKGLLHRGFSVILFNTKNQLLVQQRADAKYTFPGHFTDSCSSHPLYMPDELEEKDALGVRRAALRRLQTELGIPQEQISIKDIIFMNRIYHKSPSDGIWGDHEIGYLLLVRKDLMLNPDTREVRSYRYMSQEDVQELLDRGARGEEKITPWFRTIVEGFLLSWWPYLEDVSPFIEPDKIHGL</sequence>
<dbReference type="SUPFAM" id="SSF55811">
    <property type="entry name" value="Nudix"/>
    <property type="match status" value="1"/>
</dbReference>
<reference evidence="22 23" key="1">
    <citation type="submission" date="2018-10" db="EMBL/GenBank/DDBJ databases">
        <title>Improved assembly of the deer mouse Peromyscus maniculatus genome.</title>
        <authorList>
            <person name="Lassance J.-M."/>
            <person name="Hoekstra H.E."/>
        </authorList>
    </citation>
    <scope>NUCLEOTIDE SEQUENCE [LARGE SCALE GENOMIC DNA]</scope>
</reference>
<evidence type="ECO:0000256" key="5">
    <source>
        <dbReference type="ARBA" id="ARBA00004826"/>
    </source>
</evidence>
<accession>A0A8C8W0G0</accession>
<dbReference type="InterPro" id="IPR000086">
    <property type="entry name" value="NUDIX_hydrolase_dom"/>
</dbReference>
<comment type="similarity">
    <text evidence="6">Belongs to the IPP isomerase type 1 family.</text>
</comment>
<keyword evidence="19" id="KW-0414">Isoprene biosynthesis</keyword>
<dbReference type="PANTHER" id="PTHR10885:SF2">
    <property type="entry name" value="ISOPENTENYL-DIPHOSPHATE DELTA-ISOMERASE 2"/>
    <property type="match status" value="1"/>
</dbReference>
<comment type="cofactor">
    <cofactor evidence="2">
        <name>Mg(2+)</name>
        <dbReference type="ChEBI" id="CHEBI:18420"/>
    </cofactor>
</comment>
<evidence type="ECO:0000256" key="10">
    <source>
        <dbReference type="ARBA" id="ARBA00022723"/>
    </source>
</evidence>
<comment type="subcellular location">
    <subcellularLocation>
        <location evidence="4">Peroxisome</location>
    </subcellularLocation>
</comment>
<keyword evidence="9" id="KW-0153">Cholesterol metabolism</keyword>
<keyword evidence="18" id="KW-0753">Steroid metabolism</keyword>
<evidence type="ECO:0000256" key="2">
    <source>
        <dbReference type="ARBA" id="ARBA00001946"/>
    </source>
</evidence>
<comment type="function">
    <text evidence="3">Catalyzes the 1,3-allylic rearrangement of the homoallylic substrate isopentenyl (IPP) to its highly electrophilic allylic isomer, dimethylallyl diphosphate (DMAPP).</text>
</comment>
<evidence type="ECO:0000256" key="8">
    <source>
        <dbReference type="ARBA" id="ARBA00022516"/>
    </source>
</evidence>
<dbReference type="InterPro" id="IPR011876">
    <property type="entry name" value="IsopentenylPP_isomerase_typ1"/>
</dbReference>
<evidence type="ECO:0000259" key="21">
    <source>
        <dbReference type="PROSITE" id="PS51462"/>
    </source>
</evidence>
<evidence type="ECO:0000256" key="16">
    <source>
        <dbReference type="ARBA" id="ARBA00023140"/>
    </source>
</evidence>
<dbReference type="GO" id="GO:0005777">
    <property type="term" value="C:peroxisome"/>
    <property type="evidence" value="ECO:0007669"/>
    <property type="project" value="UniProtKB-SubCell"/>
</dbReference>
<dbReference type="GO" id="GO:0046872">
    <property type="term" value="F:metal ion binding"/>
    <property type="evidence" value="ECO:0007669"/>
    <property type="project" value="UniProtKB-KW"/>
</dbReference>
<comment type="catalytic activity">
    <reaction evidence="1">
        <text>isopentenyl diphosphate = dimethylallyl diphosphate</text>
        <dbReference type="Rhea" id="RHEA:23284"/>
        <dbReference type="ChEBI" id="CHEBI:57623"/>
        <dbReference type="ChEBI" id="CHEBI:128769"/>
        <dbReference type="EC" id="5.3.3.2"/>
    </reaction>
</comment>
<evidence type="ECO:0000256" key="19">
    <source>
        <dbReference type="ARBA" id="ARBA00023229"/>
    </source>
</evidence>
<keyword evidence="16" id="KW-0576">Peroxisome</keyword>
<evidence type="ECO:0000256" key="18">
    <source>
        <dbReference type="ARBA" id="ARBA00023221"/>
    </source>
</evidence>
<dbReference type="NCBIfam" id="TIGR02150">
    <property type="entry name" value="IPP_isom_1"/>
    <property type="match status" value="1"/>
</dbReference>
<reference evidence="22" key="3">
    <citation type="submission" date="2025-09" db="UniProtKB">
        <authorList>
            <consortium name="Ensembl"/>
        </authorList>
    </citation>
    <scope>IDENTIFICATION</scope>
</reference>
<dbReference type="GO" id="GO:0050992">
    <property type="term" value="P:dimethylallyl diphosphate biosynthetic process"/>
    <property type="evidence" value="ECO:0007669"/>
    <property type="project" value="UniProtKB-UniPathway"/>
</dbReference>
<keyword evidence="8" id="KW-0444">Lipid biosynthesis</keyword>
<evidence type="ECO:0000256" key="11">
    <source>
        <dbReference type="ARBA" id="ARBA00022778"/>
    </source>
</evidence>
<reference evidence="22" key="2">
    <citation type="submission" date="2025-08" db="UniProtKB">
        <authorList>
            <consortium name="Ensembl"/>
        </authorList>
    </citation>
    <scope>IDENTIFICATION</scope>
</reference>
<evidence type="ECO:0000313" key="23">
    <source>
        <dbReference type="Proteomes" id="UP000694547"/>
    </source>
</evidence>
<dbReference type="UniPathway" id="UPA00059">
    <property type="reaction ID" value="UER00104"/>
</dbReference>
<keyword evidence="12" id="KW-0460">Magnesium</keyword>
<keyword evidence="17" id="KW-1207">Sterol metabolism</keyword>
<dbReference type="GO" id="GO:0006695">
    <property type="term" value="P:cholesterol biosynthetic process"/>
    <property type="evidence" value="ECO:0007669"/>
    <property type="project" value="UniProtKB-KW"/>
</dbReference>
<dbReference type="GO" id="GO:0004452">
    <property type="term" value="F:isopentenyl-diphosphate delta-isomerase activity"/>
    <property type="evidence" value="ECO:0007669"/>
    <property type="project" value="UniProtKB-EC"/>
</dbReference>
<evidence type="ECO:0000256" key="4">
    <source>
        <dbReference type="ARBA" id="ARBA00004275"/>
    </source>
</evidence>